<feature type="signal peptide" evidence="1">
    <location>
        <begin position="1"/>
        <end position="22"/>
    </location>
</feature>
<sequence>MKPRALLTIGSALALACLPLFAQAQATVARVFNGEMLGSNLKYFESVAGVARTSFGDKHTYKVQGCEITADAAGGSINELRLQLSPTCTRSSATSPRPPSNR</sequence>
<protein>
    <submittedName>
        <fullName evidence="2">Uncharacterized protein</fullName>
    </submittedName>
</protein>
<evidence type="ECO:0000313" key="3">
    <source>
        <dbReference type="Proteomes" id="UP001148184"/>
    </source>
</evidence>
<proteinExistence type="predicted"/>
<dbReference type="RefSeq" id="WP_273894405.1">
    <property type="nucleotide sequence ID" value="NZ_JAMDGP010000011.1"/>
</dbReference>
<feature type="chain" id="PRO_5046390130" evidence="1">
    <location>
        <begin position="23"/>
        <end position="102"/>
    </location>
</feature>
<accession>A0ABT5PC01</accession>
<name>A0ABT5PC01_9PSED</name>
<dbReference type="Proteomes" id="UP001148184">
    <property type="component" value="Unassembled WGS sequence"/>
</dbReference>
<gene>
    <name evidence="2" type="ORF">M5G17_18695</name>
</gene>
<dbReference type="PROSITE" id="PS51257">
    <property type="entry name" value="PROKAR_LIPOPROTEIN"/>
    <property type="match status" value="1"/>
</dbReference>
<comment type="caution">
    <text evidence="2">The sequence shown here is derived from an EMBL/GenBank/DDBJ whole genome shotgun (WGS) entry which is preliminary data.</text>
</comment>
<dbReference type="EMBL" id="JAMDGZ010000043">
    <property type="protein sequence ID" value="MDD1015707.1"/>
    <property type="molecule type" value="Genomic_DNA"/>
</dbReference>
<evidence type="ECO:0000313" key="2">
    <source>
        <dbReference type="EMBL" id="MDD1015707.1"/>
    </source>
</evidence>
<evidence type="ECO:0000256" key="1">
    <source>
        <dbReference type="SAM" id="SignalP"/>
    </source>
</evidence>
<organism evidence="2 3">
    <name type="scientific">Pseudomonas rubra</name>
    <dbReference type="NCBI Taxonomy" id="2942627"/>
    <lineage>
        <taxon>Bacteria</taxon>
        <taxon>Pseudomonadati</taxon>
        <taxon>Pseudomonadota</taxon>
        <taxon>Gammaproteobacteria</taxon>
        <taxon>Pseudomonadales</taxon>
        <taxon>Pseudomonadaceae</taxon>
        <taxon>Pseudomonas</taxon>
    </lineage>
</organism>
<keyword evidence="1" id="KW-0732">Signal</keyword>
<reference evidence="2 3" key="1">
    <citation type="submission" date="2022-05" db="EMBL/GenBank/DDBJ databases">
        <title>Novel Pseudomonas spp. Isolated from a Rainbow Trout Aquaculture Facility.</title>
        <authorList>
            <person name="Testerman T."/>
            <person name="Graf J."/>
        </authorList>
    </citation>
    <scope>NUCLEOTIDE SEQUENCE [LARGE SCALE GENOMIC DNA]</scope>
    <source>
        <strain evidence="2 3">ID1025</strain>
    </source>
</reference>
<keyword evidence="3" id="KW-1185">Reference proteome</keyword>